<name>A0A327QV00_9FLAO</name>
<sequence length="85" mass="9763">MLLEKIKGIPLGYSSALFLGKKYALTRTDFNEGRSTKVYAEELGGKDFISFNFYISKKGEKLKPCEMPAEKVIDFLYNYHLLQSE</sequence>
<keyword evidence="2" id="KW-1185">Reference proteome</keyword>
<dbReference type="OrthoDB" id="1189996at2"/>
<protein>
    <submittedName>
        <fullName evidence="1">Peptide-methionine (S)-S-oxide reductase</fullName>
    </submittedName>
</protein>
<dbReference type="RefSeq" id="WP_111625026.1">
    <property type="nucleotide sequence ID" value="NZ_QLLN01000007.1"/>
</dbReference>
<organism evidence="1 2">
    <name type="scientific">Arenibacter echinorum</name>
    <dbReference type="NCBI Taxonomy" id="440515"/>
    <lineage>
        <taxon>Bacteria</taxon>
        <taxon>Pseudomonadati</taxon>
        <taxon>Bacteroidota</taxon>
        <taxon>Flavobacteriia</taxon>
        <taxon>Flavobacteriales</taxon>
        <taxon>Flavobacteriaceae</taxon>
        <taxon>Arenibacter</taxon>
    </lineage>
</organism>
<reference evidence="1 2" key="1">
    <citation type="submission" date="2018-06" db="EMBL/GenBank/DDBJ databases">
        <title>Genomic Encyclopedia of Archaeal and Bacterial Type Strains, Phase II (KMG-II): from individual species to whole genera.</title>
        <authorList>
            <person name="Goeker M."/>
        </authorList>
    </citation>
    <scope>NUCLEOTIDE SEQUENCE [LARGE SCALE GENOMIC DNA]</scope>
    <source>
        <strain evidence="1 2">DSM 23522</strain>
    </source>
</reference>
<accession>A0A327QV00</accession>
<gene>
    <name evidence="1" type="ORF">LV92_03684</name>
</gene>
<dbReference type="Proteomes" id="UP000249696">
    <property type="component" value="Unassembled WGS sequence"/>
</dbReference>
<dbReference type="AlphaFoldDB" id="A0A327QV00"/>
<comment type="caution">
    <text evidence="1">The sequence shown here is derived from an EMBL/GenBank/DDBJ whole genome shotgun (WGS) entry which is preliminary data.</text>
</comment>
<evidence type="ECO:0000313" key="1">
    <source>
        <dbReference type="EMBL" id="RAJ08121.1"/>
    </source>
</evidence>
<dbReference type="EMBL" id="QLLN01000007">
    <property type="protein sequence ID" value="RAJ08121.1"/>
    <property type="molecule type" value="Genomic_DNA"/>
</dbReference>
<evidence type="ECO:0000313" key="2">
    <source>
        <dbReference type="Proteomes" id="UP000249696"/>
    </source>
</evidence>
<proteinExistence type="predicted"/>